<dbReference type="WBParaSite" id="ES5_v2.g9435.t1">
    <property type="protein sequence ID" value="ES5_v2.g9435.t1"/>
    <property type="gene ID" value="ES5_v2.g9435"/>
</dbReference>
<proteinExistence type="predicted"/>
<protein>
    <submittedName>
        <fullName evidence="2">Uncharacterized protein</fullName>
    </submittedName>
</protein>
<sequence>MFNEKDLNATTTSDKSDKSDQNMKAFLEIYYIQRYKEFVGDLQALDFELGKSDKSWNLGKIIESLLSVMMLTGADTMFYRTLFGRVAMFSIAAFGSLLVTLVLASCSSLTIVGINKCFEIFSLCKKSKSKEKSYDKNYLATDVTIDFGTLIIVTVCCAGSILLGAMAMQNDQPTWSIADATLYTFAQATTLGNSQFIPDRTALSQQTFYSIYFYASIRIFTMYWITCFALAIFKLSENLDKIARSGLSTLDMEDILLVDRARMRRQKFVRYMN</sequence>
<evidence type="ECO:0000313" key="2">
    <source>
        <dbReference type="WBParaSite" id="ES5_v2.g9435.t1"/>
    </source>
</evidence>
<organism evidence="1 2">
    <name type="scientific">Panagrolaimus sp. ES5</name>
    <dbReference type="NCBI Taxonomy" id="591445"/>
    <lineage>
        <taxon>Eukaryota</taxon>
        <taxon>Metazoa</taxon>
        <taxon>Ecdysozoa</taxon>
        <taxon>Nematoda</taxon>
        <taxon>Chromadorea</taxon>
        <taxon>Rhabditida</taxon>
        <taxon>Tylenchina</taxon>
        <taxon>Panagrolaimomorpha</taxon>
        <taxon>Panagrolaimoidea</taxon>
        <taxon>Panagrolaimidae</taxon>
        <taxon>Panagrolaimus</taxon>
    </lineage>
</organism>
<accession>A0AC34GX39</accession>
<name>A0AC34GX39_9BILA</name>
<reference evidence="2" key="1">
    <citation type="submission" date="2022-11" db="UniProtKB">
        <authorList>
            <consortium name="WormBaseParasite"/>
        </authorList>
    </citation>
    <scope>IDENTIFICATION</scope>
</reference>
<evidence type="ECO:0000313" key="1">
    <source>
        <dbReference type="Proteomes" id="UP000887579"/>
    </source>
</evidence>
<dbReference type="Proteomes" id="UP000887579">
    <property type="component" value="Unplaced"/>
</dbReference>